<gene>
    <name evidence="2" type="ORF">ENR15_04380</name>
</gene>
<evidence type="ECO:0000256" key="1">
    <source>
        <dbReference type="SAM" id="MobiDB-lite"/>
    </source>
</evidence>
<sequence length="100" mass="10981">MPIAHSTFKVSELAAALKQKFLGEATDNEAAVNQLFGSGVECEILVPYKNWQTGKVRISLEFCPDTPPQPQTPPASYPQPSGVNPDLSLDEIRRMRAENP</sequence>
<dbReference type="InterPro" id="IPR014971">
    <property type="entry name" value="KGK"/>
</dbReference>
<feature type="region of interest" description="Disordered" evidence="1">
    <location>
        <begin position="62"/>
        <end position="100"/>
    </location>
</feature>
<accession>A0A7C3ZUL7</accession>
<name>A0A7C3ZUL7_9CYAN</name>
<evidence type="ECO:0000313" key="2">
    <source>
        <dbReference type="EMBL" id="HGF99907.1"/>
    </source>
</evidence>
<reference evidence="2" key="1">
    <citation type="journal article" date="2020" name="mSystems">
        <title>Genome- and Community-Level Interaction Insights into Carbon Utilization and Element Cycling Functions of Hydrothermarchaeota in Hydrothermal Sediment.</title>
        <authorList>
            <person name="Zhou Z."/>
            <person name="Liu Y."/>
            <person name="Xu W."/>
            <person name="Pan J."/>
            <person name="Luo Z.H."/>
            <person name="Li M."/>
        </authorList>
    </citation>
    <scope>NUCLEOTIDE SEQUENCE [LARGE SCALE GENOMIC DNA]</scope>
    <source>
        <strain evidence="2">SpSt-374</strain>
    </source>
</reference>
<comment type="caution">
    <text evidence="2">The sequence shown here is derived from an EMBL/GenBank/DDBJ whole genome shotgun (WGS) entry which is preliminary data.</text>
</comment>
<dbReference type="EMBL" id="DSPX01000041">
    <property type="protein sequence ID" value="HGF99907.1"/>
    <property type="molecule type" value="Genomic_DNA"/>
</dbReference>
<proteinExistence type="predicted"/>
<feature type="compositionally biased region" description="Basic and acidic residues" evidence="1">
    <location>
        <begin position="90"/>
        <end position="100"/>
    </location>
</feature>
<protein>
    <recommendedName>
        <fullName evidence="3">KGK domain-containing protein</fullName>
    </recommendedName>
</protein>
<feature type="compositionally biased region" description="Pro residues" evidence="1">
    <location>
        <begin position="65"/>
        <end position="77"/>
    </location>
</feature>
<dbReference type="Pfam" id="PF08872">
    <property type="entry name" value="KGK"/>
    <property type="match status" value="1"/>
</dbReference>
<evidence type="ECO:0008006" key="3">
    <source>
        <dbReference type="Google" id="ProtNLM"/>
    </source>
</evidence>
<organism evidence="2">
    <name type="scientific">Planktothricoides sp. SpSt-374</name>
    <dbReference type="NCBI Taxonomy" id="2282167"/>
    <lineage>
        <taxon>Bacteria</taxon>
        <taxon>Bacillati</taxon>
        <taxon>Cyanobacteriota</taxon>
        <taxon>Cyanophyceae</taxon>
        <taxon>Oscillatoriophycideae</taxon>
        <taxon>Oscillatoriales</taxon>
        <taxon>Oscillatoriaceae</taxon>
        <taxon>Planktothricoides</taxon>
    </lineage>
</organism>
<dbReference type="AlphaFoldDB" id="A0A7C3ZUL7"/>